<keyword evidence="1 6" id="KW-0489">Methyltransferase</keyword>
<accession>A0AAV7Z598</accession>
<feature type="region of interest" description="Disordered" evidence="4">
    <location>
        <begin position="1"/>
        <end position="20"/>
    </location>
</feature>
<dbReference type="InterPro" id="IPR045330">
    <property type="entry name" value="TRM3/TARBP1"/>
</dbReference>
<dbReference type="Gene3D" id="3.40.1280.10">
    <property type="match status" value="1"/>
</dbReference>
<sequence>MSNDQAENKKSQTKNVPPYVRSFTLSDKTTYYGPNINTEEKIDFTTQKENVVPAFMDSEGNCYDKNYKLIKNYRTPIKKTIQKSKSQDLSVENLNTKGSTSNPKNLPPFPRIDDFESFSDYEQAVLDWKTETEKSLGCLQLPTVVSRTLNRPLVLPEGESNLNYGQDEIFPKSFSEMESWKKSDKLNSPLISQNPKTNEKKKNSNQSRSGSNEQKHFDREKMQIMEDTNCIMIIDHHSWDNQLLPKEPKAIYYDTFEEFEEAYKMWSIIVTKGLKTIPPNSKDFSQIYNLRTVKEKKEKERRRHEREQALLWKEEIKKSKEKKIQAETNFYYRWINKLSQNTSTFSVPNGTKAVDMLLLSTDKKTLQQTRNEEKREKERLENIRIEEELRQKLETHQLNQETEMILQQSMTQEDKEELALLSNMLKSENFQLLGQWKHLDRDVQSRILNSTQKLKHFETQNTINYKRNSQPPFGILHGTFPNSDYNQKKQSNKDISIKFSNESSNNSENGGGNGNNNNNNSHILSNNLYNFCYRDSNLGHEIITKNLDSLKEINGKKVNFEIPEYDLSCRLELKRLKNDKPYIKESKIKLNVIQRKDEIKKISSWYWPGKVSHKVAKKDREFIDNLLQQSTKFSINDLKQIIRGRMQMDQFTHLLSDYVIFDNKELPYMQAFLSCVNADNFHNLLSLYKDSCSYLIHAKLSQFISEALQSHLSKQILEKYVHDQEVEYLYYLSYAMNFFEEIPQQLLSYLPNLNNKFSSIAFVSDSKPLENSIFTHYYLSRIDHYMQREDQMFLFVSVTSLIQEMLKNLKSSFGVICQSNPSFLEKDIYKAINCRSSTISGYYLTILIYLIRINDDVLFSLLKSPKTNLIENIKKMSFSKFSHVRFASQYLWETLISLPRWVDHLVQYYINDFEKLIVNLLPPNLEENKKKEENGKTTTKALDNDIITKIDEKKPTLISILMYRFLKNYFNNLNRLQVTSLLDERLFLNLLEKLEKYSQKQNLNESFILISDILTSMVQAFSRVNLIGVDENTESKVSIIAISRKRKLNINYGFCSRIMDIISNAPKEQNLMKAHLVKMLADIIRHQQVFKIILQNDEFFGRLNTVARNSKDMNLSREIWELFYESIFYHNGTINQLKKKYLKSLIELINPISHETIIIYGLNAMHKLFDMDNRSKRRALKGKEPNRTGKNYLRTIEKDIKSFVEFFCSSALFVKLNMIFRSYSKEASGMIFVNLAKVYEKIINSPNCQKIYKENIKKREYKEGLDIMENYIFGFQEKNEKNKKDRKWKSSPIAKKKIDINIKSLSNKNNKQTKKEKRFSRFRFCEGKEQELLNELLNKFNLENPDLGILKTIRSFIGHFPQLVSFDQLSKIFLGYLNNLPIPKIPTIIQIGSTEHEICLILSELVGGCEEIVQYILTSIKEITKQNNKQLFKLTTSCYIYSEYLNDTYKDHEAIQSNEKDYETLLQVFELGIKFLQSEERKIRKPIELILFPLFNKYMTNKFQNLLINKCFELNNTNSKIILENTLHLILILNKIFFQKINEKSDNKQKQETKEEKALWNFFERGLLEGSKFTNKETLEILKLYINEMYLNDKNENENTSEKTEKKYGWKKHQWNIYFHLLSLIQNDTKHLLKENWYNVNELFQNLTKEDTKVVRLILILFINGIRLVRFTTTSILTFLQYFKLGFDLPEIDNFLFDYILLKLVKPKLIPKSQKKEYDQFIIHFFTNYFNNSVTKRDKEEQKAFLDRYLKLILNNVGSYKILEPHLQFFANIPKDINCSKEFSIRFSKFAPMISDIGKTRNSNFQEKLMKAWLNLLDWEEITFESFFEFIELIELRSGNIISNERHWQLIESEMDSNVAAGDYFLKIFDQINEELSTKIDNYFILEYYNICNWNCKVINLLINNPKNANLINDYLSNQLKKINKNLSNEKNSITYQFDFSIFISFIKYNIFDNILIMNFDNELLTLIKLCLDSFFKIINNNFGPTAKEINSNNNEISENQFNLIKFLNIFIKIIFNSKLLCSNKKIIIEFGKFVNKLFDIIHKFINGENSNTNDNNDNDNNTRNNNNSIKLLYLQLLIRTINYNNKLIKKDNNELIRLIIDIELIKDKTEGKLFRNCFIKFLQLKWKILSLLLKNYDEQNLMIINSIFDKIWQTFEYSKDKLLPFLIQCLRYCLINNEDLLIQNKNQILDQFQRLSINHSNIIIICNFLFEKKNFVNKNYYELMKKYINWLIANPIKKKPGILNAFVSIFFDNLLQFYNQKEEGNICLNFLNEISMIINSINYPKKLKKKQLEFETNPFNSNPIKAGIKFLIHTKKLSYTMGILLISILELCERNSDFGHKLFKILMGNKKNFIFTQEDYHCQNRLTDEIERKLRNLQFMVVLIPYTKVSLKDKIIEIFWKLYNQTSSVLGRKIFENWGVQYFLKYPQEITKDLFWEKLFDSRINSRPQILVSSIVILFTLSKSLNYETNSLLFEKMLKYFYTFNSSVSTNVKRTAQYCLRRIYSELPNINNDNDDESIKNNNSSSSNNNNSNLKRGIILKFLKENKEANIGFYRICLDYPYGIENTSNGSISSVFIGWDQESNAGERKISIPISIINQISLILLSNYNSKLIRKIEKEFQFVQQKQTEFQKLIEKSKQNQQEILKKNKKRNPNSKNNRNDKQPNNNTDEKYINFQKKIKPWEELDLFDSNTENKKKQYNDNKKQELIICASLLEKVPNLGGLSRTSEIFSISELTISDTKHIKNPLFKKISVNSENWTNIKQVTKEEIPQFLTQKQNEGYVIIALEQTSDSVMLQDFKFPKKCVVLLGNEQKGIPHELLKKVSICIEIPQLGVVRSLNAHVSASILIWEYSKQFKLKLN</sequence>
<gene>
    <name evidence="6" type="ORF">M0812_19076</name>
</gene>
<dbReference type="InterPro" id="IPR029028">
    <property type="entry name" value="Alpha/beta_knot_MTases"/>
</dbReference>
<evidence type="ECO:0000256" key="1">
    <source>
        <dbReference type="ARBA" id="ARBA00022603"/>
    </source>
</evidence>
<proteinExistence type="predicted"/>
<feature type="region of interest" description="Disordered" evidence="4">
    <location>
        <begin position="184"/>
        <end position="219"/>
    </location>
</feature>
<feature type="compositionally biased region" description="Basic and acidic residues" evidence="4">
    <location>
        <begin position="2659"/>
        <end position="2673"/>
    </location>
</feature>
<dbReference type="PANTHER" id="PTHR12029">
    <property type="entry name" value="RNA METHYLTRANSFERASE"/>
    <property type="match status" value="1"/>
</dbReference>
<feature type="coiled-coil region" evidence="3">
    <location>
        <begin position="363"/>
        <end position="395"/>
    </location>
</feature>
<dbReference type="InterPro" id="IPR044748">
    <property type="entry name" value="Trm3/TARBP1_C"/>
</dbReference>
<feature type="compositionally biased region" description="Basic and acidic residues" evidence="4">
    <location>
        <begin position="1"/>
        <end position="10"/>
    </location>
</feature>
<keyword evidence="2" id="KW-0808">Transferase</keyword>
<dbReference type="SUPFAM" id="SSF75217">
    <property type="entry name" value="alpha/beta knot"/>
    <property type="match status" value="1"/>
</dbReference>
<keyword evidence="3" id="KW-0175">Coiled coil</keyword>
<organism evidence="6 7">
    <name type="scientific">Anaeramoeba flamelloides</name>
    <dbReference type="NCBI Taxonomy" id="1746091"/>
    <lineage>
        <taxon>Eukaryota</taxon>
        <taxon>Metamonada</taxon>
        <taxon>Anaeramoebidae</taxon>
        <taxon>Anaeramoeba</taxon>
    </lineage>
</organism>
<evidence type="ECO:0000256" key="2">
    <source>
        <dbReference type="ARBA" id="ARBA00022679"/>
    </source>
</evidence>
<dbReference type="PANTHER" id="PTHR12029:SF11">
    <property type="entry name" value="METHYLTRANSFERASE TARBP1-RELATED"/>
    <property type="match status" value="1"/>
</dbReference>
<name>A0AAV7Z598_9EUKA</name>
<dbReference type="GO" id="GO:0016423">
    <property type="term" value="F:tRNA (guanine) methyltransferase activity"/>
    <property type="evidence" value="ECO:0007669"/>
    <property type="project" value="InterPro"/>
</dbReference>
<evidence type="ECO:0000256" key="3">
    <source>
        <dbReference type="SAM" id="Coils"/>
    </source>
</evidence>
<evidence type="ECO:0000259" key="5">
    <source>
        <dbReference type="Pfam" id="PF00588"/>
    </source>
</evidence>
<dbReference type="GO" id="GO:0003723">
    <property type="term" value="F:RNA binding"/>
    <property type="evidence" value="ECO:0007669"/>
    <property type="project" value="InterPro"/>
</dbReference>
<dbReference type="GO" id="GO:0030488">
    <property type="term" value="P:tRNA methylation"/>
    <property type="evidence" value="ECO:0007669"/>
    <property type="project" value="InterPro"/>
</dbReference>
<feature type="region of interest" description="Disordered" evidence="4">
    <location>
        <begin position="2642"/>
        <end position="2673"/>
    </location>
</feature>
<evidence type="ECO:0000313" key="6">
    <source>
        <dbReference type="EMBL" id="KAJ3437009.1"/>
    </source>
</evidence>
<dbReference type="Proteomes" id="UP001146793">
    <property type="component" value="Unassembled WGS sequence"/>
</dbReference>
<dbReference type="EMBL" id="JANTQA010000036">
    <property type="protein sequence ID" value="KAJ3437009.1"/>
    <property type="molecule type" value="Genomic_DNA"/>
</dbReference>
<dbReference type="InterPro" id="IPR029026">
    <property type="entry name" value="tRNA_m1G_MTases_N"/>
</dbReference>
<reference evidence="6" key="1">
    <citation type="submission" date="2022-08" db="EMBL/GenBank/DDBJ databases">
        <title>Novel sulphate-reducing endosymbionts in the free-living metamonad Anaeramoeba.</title>
        <authorList>
            <person name="Jerlstrom-Hultqvist J."/>
            <person name="Cepicka I."/>
            <person name="Gallot-Lavallee L."/>
            <person name="Salas-Leiva D."/>
            <person name="Curtis B.A."/>
            <person name="Zahonova K."/>
            <person name="Pipaliya S."/>
            <person name="Dacks J."/>
            <person name="Roger A.J."/>
        </authorList>
    </citation>
    <scope>NUCLEOTIDE SEQUENCE</scope>
    <source>
        <strain evidence="6">Busselton2</strain>
    </source>
</reference>
<dbReference type="InterPro" id="IPR001537">
    <property type="entry name" value="SpoU_MeTrfase"/>
</dbReference>
<evidence type="ECO:0000313" key="7">
    <source>
        <dbReference type="Proteomes" id="UP001146793"/>
    </source>
</evidence>
<dbReference type="Pfam" id="PF00588">
    <property type="entry name" value="SpoU_methylase"/>
    <property type="match status" value="1"/>
</dbReference>
<evidence type="ECO:0000256" key="4">
    <source>
        <dbReference type="SAM" id="MobiDB-lite"/>
    </source>
</evidence>
<protein>
    <submittedName>
        <fullName evidence="6">RNA methyltransferase</fullName>
    </submittedName>
</protein>
<comment type="caution">
    <text evidence="6">The sequence shown here is derived from an EMBL/GenBank/DDBJ whole genome shotgun (WGS) entry which is preliminary data.</text>
</comment>
<feature type="region of interest" description="Disordered" evidence="4">
    <location>
        <begin position="499"/>
        <end position="519"/>
    </location>
</feature>
<dbReference type="CDD" id="cd18091">
    <property type="entry name" value="SpoU-like_TRM3-like"/>
    <property type="match status" value="1"/>
</dbReference>
<feature type="domain" description="tRNA/rRNA methyltransferase SpoU type" evidence="5">
    <location>
        <begin position="2708"/>
        <end position="2849"/>
    </location>
</feature>